<accession>A0A561ENH3</accession>
<evidence type="ECO:0000313" key="2">
    <source>
        <dbReference type="Proteomes" id="UP000318416"/>
    </source>
</evidence>
<organism evidence="1 2">
    <name type="scientific">Kitasatospora atroaurantiaca</name>
    <dbReference type="NCBI Taxonomy" id="285545"/>
    <lineage>
        <taxon>Bacteria</taxon>
        <taxon>Bacillati</taxon>
        <taxon>Actinomycetota</taxon>
        <taxon>Actinomycetes</taxon>
        <taxon>Kitasatosporales</taxon>
        <taxon>Streptomycetaceae</taxon>
        <taxon>Kitasatospora</taxon>
    </lineage>
</organism>
<protein>
    <submittedName>
        <fullName evidence="1">Uncharacterized protein</fullName>
    </submittedName>
</protein>
<dbReference type="AlphaFoldDB" id="A0A561ENH3"/>
<keyword evidence="2" id="KW-1185">Reference proteome</keyword>
<comment type="caution">
    <text evidence="1">The sequence shown here is derived from an EMBL/GenBank/DDBJ whole genome shotgun (WGS) entry which is preliminary data.</text>
</comment>
<name>A0A561ENH3_9ACTN</name>
<gene>
    <name evidence="1" type="ORF">FB465_2180</name>
</gene>
<dbReference type="RefSeq" id="WP_246192608.1">
    <property type="nucleotide sequence ID" value="NZ_BAAABR010000089.1"/>
</dbReference>
<reference evidence="1 2" key="1">
    <citation type="submission" date="2019-06" db="EMBL/GenBank/DDBJ databases">
        <title>Sequencing the genomes of 1000 actinobacteria strains.</title>
        <authorList>
            <person name="Klenk H.-P."/>
        </authorList>
    </citation>
    <scope>NUCLEOTIDE SEQUENCE [LARGE SCALE GENOMIC DNA]</scope>
    <source>
        <strain evidence="1 2">DSM 41649</strain>
    </source>
</reference>
<sequence length="54" mass="6144">MAAPEPELTYGYCIHCGDYAYGRYRWPINDRAEAIDQHQGCPSIVLEEAREGAR</sequence>
<proteinExistence type="predicted"/>
<dbReference type="EMBL" id="VIVR01000001">
    <property type="protein sequence ID" value="TWE17173.1"/>
    <property type="molecule type" value="Genomic_DNA"/>
</dbReference>
<dbReference type="Proteomes" id="UP000318416">
    <property type="component" value="Unassembled WGS sequence"/>
</dbReference>
<evidence type="ECO:0000313" key="1">
    <source>
        <dbReference type="EMBL" id="TWE17173.1"/>
    </source>
</evidence>